<organism evidence="7 8">
    <name type="scientific">Salipiger bermudensis (strain DSM 26914 / JCM 13377 / KCTC 12554 / HTCC2601)</name>
    <name type="common">Pelagibaca bermudensis</name>
    <dbReference type="NCBI Taxonomy" id="314265"/>
    <lineage>
        <taxon>Bacteria</taxon>
        <taxon>Pseudomonadati</taxon>
        <taxon>Pseudomonadota</taxon>
        <taxon>Alphaproteobacteria</taxon>
        <taxon>Rhodobacterales</taxon>
        <taxon>Roseobacteraceae</taxon>
        <taxon>Salipiger</taxon>
    </lineage>
</organism>
<proteinExistence type="predicted"/>
<feature type="region of interest" description="Disordered" evidence="4">
    <location>
        <begin position="96"/>
        <end position="120"/>
    </location>
</feature>
<feature type="compositionally biased region" description="Polar residues" evidence="4">
    <location>
        <begin position="98"/>
        <end position="108"/>
    </location>
</feature>
<evidence type="ECO:0000256" key="4">
    <source>
        <dbReference type="SAM" id="MobiDB-lite"/>
    </source>
</evidence>
<evidence type="ECO:0000256" key="2">
    <source>
        <dbReference type="ARBA" id="ARBA00022692"/>
    </source>
</evidence>
<dbReference type="SUPFAM" id="SSF103088">
    <property type="entry name" value="OmpA-like"/>
    <property type="match status" value="1"/>
</dbReference>
<dbReference type="InterPro" id="IPR036737">
    <property type="entry name" value="OmpA-like_sf"/>
</dbReference>
<dbReference type="PANTHER" id="PTHR30329:SF21">
    <property type="entry name" value="LIPOPROTEIN YIAD-RELATED"/>
    <property type="match status" value="1"/>
</dbReference>
<feature type="transmembrane region" description="Helical" evidence="5">
    <location>
        <begin position="30"/>
        <end position="49"/>
    </location>
</feature>
<dbReference type="InterPro" id="IPR025713">
    <property type="entry name" value="MotB-like_N_dom"/>
</dbReference>
<dbReference type="InterPro" id="IPR050330">
    <property type="entry name" value="Bact_OuterMem_StrucFunc"/>
</dbReference>
<accession>Q0FVC1</accession>
<dbReference type="EMBL" id="AATQ01000002">
    <property type="protein sequence ID" value="EAU48205.1"/>
    <property type="molecule type" value="Genomic_DNA"/>
</dbReference>
<sequence length="277" mass="29639">MAVDSSVAPVIIKRKKVSGGDGHHGGAWKVAYADFVTAMMAFFMLMWLLNATTEKQRKGLADYFSPTIAISRVSGGGDGSLGGDSIFSENTLPRVGTGATSLRPTSQHAARGASDPGEADEIGAQDEALEAVEDLLMGRGGESMISDTLMRHIVTRVTDEGLVVELFATEEAPLFDAQGAPTELLRALSGVIAGVSDMVTNPLAIEGHVGAYPIVLARDPSWEVSTRHADRFRELLLADGLSKARINRVTAHADREPAKNNPMDPRNTRLEIIFLRS</sequence>
<dbReference type="OrthoDB" id="7170686at2"/>
<keyword evidence="5" id="KW-1133">Transmembrane helix</keyword>
<dbReference type="Proteomes" id="UP000006230">
    <property type="component" value="Unassembled WGS sequence"/>
</dbReference>
<keyword evidence="2 5" id="KW-0812">Transmembrane</keyword>
<dbReference type="GO" id="GO:0016020">
    <property type="term" value="C:membrane"/>
    <property type="evidence" value="ECO:0007669"/>
    <property type="project" value="UniProtKB-SubCell"/>
</dbReference>
<dbReference type="Gene3D" id="3.30.1330.60">
    <property type="entry name" value="OmpA-like domain"/>
    <property type="match status" value="1"/>
</dbReference>
<reference evidence="7 8" key="1">
    <citation type="journal article" date="2010" name="J. Bacteriol.">
        <title>Genome sequences of Pelagibaca bermudensis HTCC2601T and Maritimibacter alkaliphilus HTCC2654T, the type strains of two marine Roseobacter genera.</title>
        <authorList>
            <person name="Thrash J.C."/>
            <person name="Cho J.C."/>
            <person name="Ferriera S."/>
            <person name="Johnson J."/>
            <person name="Vergin K.L."/>
            <person name="Giovannoni S.J."/>
        </authorList>
    </citation>
    <scope>NUCLEOTIDE SEQUENCE [LARGE SCALE GENOMIC DNA]</scope>
    <source>
        <strain evidence="8">DSM 26914 / JCM 13377 / KCTC 12554 / HTCC2601</strain>
    </source>
</reference>
<dbReference type="RefSeq" id="WP_007795579.1">
    <property type="nucleotide sequence ID" value="NZ_DS022276.1"/>
</dbReference>
<dbReference type="eggNOG" id="COG1360">
    <property type="taxonomic scope" value="Bacteria"/>
</dbReference>
<dbReference type="Pfam" id="PF13677">
    <property type="entry name" value="MotB_plug"/>
    <property type="match status" value="1"/>
</dbReference>
<feature type="domain" description="Motility protein B-like N-terminal" evidence="6">
    <location>
        <begin position="14"/>
        <end position="66"/>
    </location>
</feature>
<evidence type="ECO:0000256" key="3">
    <source>
        <dbReference type="ARBA" id="ARBA00023136"/>
    </source>
</evidence>
<comment type="subcellular location">
    <subcellularLocation>
        <location evidence="1">Membrane</location>
    </subcellularLocation>
</comment>
<protein>
    <submittedName>
        <fullName evidence="7">Chemotaxis protein MotB</fullName>
    </submittedName>
</protein>
<gene>
    <name evidence="7" type="ORF">R2601_14605</name>
</gene>
<keyword evidence="3 5" id="KW-0472">Membrane</keyword>
<name>Q0FVC1_SALBH</name>
<evidence type="ECO:0000256" key="1">
    <source>
        <dbReference type="ARBA" id="ARBA00004370"/>
    </source>
</evidence>
<evidence type="ECO:0000256" key="5">
    <source>
        <dbReference type="SAM" id="Phobius"/>
    </source>
</evidence>
<dbReference type="AlphaFoldDB" id="Q0FVC1"/>
<dbReference type="HOGENOM" id="CLU_016890_3_1_5"/>
<evidence type="ECO:0000313" key="8">
    <source>
        <dbReference type="Proteomes" id="UP000006230"/>
    </source>
</evidence>
<dbReference type="STRING" id="314265.R2601_14605"/>
<evidence type="ECO:0000313" key="7">
    <source>
        <dbReference type="EMBL" id="EAU48205.1"/>
    </source>
</evidence>
<keyword evidence="8" id="KW-1185">Reference proteome</keyword>
<comment type="caution">
    <text evidence="7">The sequence shown here is derived from an EMBL/GenBank/DDBJ whole genome shotgun (WGS) entry which is preliminary data.</text>
</comment>
<dbReference type="PANTHER" id="PTHR30329">
    <property type="entry name" value="STATOR ELEMENT OF FLAGELLAR MOTOR COMPLEX"/>
    <property type="match status" value="1"/>
</dbReference>
<evidence type="ECO:0000259" key="6">
    <source>
        <dbReference type="Pfam" id="PF13677"/>
    </source>
</evidence>